<evidence type="ECO:0008006" key="4">
    <source>
        <dbReference type="Google" id="ProtNLM"/>
    </source>
</evidence>
<dbReference type="AlphaFoldDB" id="A0A6N8EGX4"/>
<evidence type="ECO:0000313" key="2">
    <source>
        <dbReference type="EMBL" id="MTW21727.1"/>
    </source>
</evidence>
<sequence>MKTLTRSTRLACVMTLSLMGLASVAHSETMPVAGGMISSSLTGTVTVVNVEKRMLTIETPDGHFEVLHVPKEVQRLDQIKIGNTLTITETELLLVDLQKGTDVTGLGVSTDSNIERDPGTKPSGMMTESLTIKGVITAMDKADSSVTIQGPQEQITLQVEDPSVLDSVAVGDGVSASYIRVISGEVTF</sequence>
<dbReference type="Proteomes" id="UP000434044">
    <property type="component" value="Unassembled WGS sequence"/>
</dbReference>
<organism evidence="2 3">
    <name type="scientific">Allochromatium palmeri</name>
    <dbReference type="NCBI Taxonomy" id="231048"/>
    <lineage>
        <taxon>Bacteria</taxon>
        <taxon>Pseudomonadati</taxon>
        <taxon>Pseudomonadota</taxon>
        <taxon>Gammaproteobacteria</taxon>
        <taxon>Chromatiales</taxon>
        <taxon>Chromatiaceae</taxon>
        <taxon>Allochromatium</taxon>
    </lineage>
</organism>
<proteinExistence type="predicted"/>
<comment type="caution">
    <text evidence="2">The sequence shown here is derived from an EMBL/GenBank/DDBJ whole genome shotgun (WGS) entry which is preliminary data.</text>
</comment>
<dbReference type="OrthoDB" id="5769122at2"/>
<reference evidence="2 3" key="1">
    <citation type="submission" date="2019-11" db="EMBL/GenBank/DDBJ databases">
        <title>Whole-genome sequence of the anaerobic purple sulfur bacterium Allochromatium palmeri DSM 15591.</title>
        <authorList>
            <person name="Kyndt J.A."/>
            <person name="Meyer T.E."/>
        </authorList>
    </citation>
    <scope>NUCLEOTIDE SEQUENCE [LARGE SCALE GENOMIC DNA]</scope>
    <source>
        <strain evidence="2 3">DSM 15591</strain>
    </source>
</reference>
<evidence type="ECO:0000313" key="3">
    <source>
        <dbReference type="Proteomes" id="UP000434044"/>
    </source>
</evidence>
<protein>
    <recommendedName>
        <fullName evidence="4">Copper-binding protein</fullName>
    </recommendedName>
</protein>
<gene>
    <name evidence="2" type="ORF">GJ668_11565</name>
</gene>
<name>A0A6N8EGX4_9GAMM</name>
<accession>A0A6N8EGX4</accession>
<keyword evidence="1" id="KW-0732">Signal</keyword>
<keyword evidence="3" id="KW-1185">Reference proteome</keyword>
<feature type="signal peptide" evidence="1">
    <location>
        <begin position="1"/>
        <end position="27"/>
    </location>
</feature>
<dbReference type="EMBL" id="WNKT01000023">
    <property type="protein sequence ID" value="MTW21727.1"/>
    <property type="molecule type" value="Genomic_DNA"/>
</dbReference>
<evidence type="ECO:0000256" key="1">
    <source>
        <dbReference type="SAM" id="SignalP"/>
    </source>
</evidence>
<dbReference type="RefSeq" id="WP_155450305.1">
    <property type="nucleotide sequence ID" value="NZ_WNKT01000023.1"/>
</dbReference>
<feature type="chain" id="PRO_5027090912" description="Copper-binding protein" evidence="1">
    <location>
        <begin position="28"/>
        <end position="188"/>
    </location>
</feature>